<dbReference type="KEGG" id="hch:HCH_01376"/>
<evidence type="ECO:0000313" key="2">
    <source>
        <dbReference type="Proteomes" id="UP000000238"/>
    </source>
</evidence>
<protein>
    <submittedName>
        <fullName evidence="1">Uncharacterized protein</fullName>
    </submittedName>
</protein>
<keyword evidence="2" id="KW-1185">Reference proteome</keyword>
<name>Q2SM85_HAHCH</name>
<proteinExistence type="predicted"/>
<dbReference type="HOGENOM" id="CLU_2193274_0_0_6"/>
<accession>Q2SM85</accession>
<evidence type="ECO:0000313" key="1">
    <source>
        <dbReference type="EMBL" id="ABC28239.1"/>
    </source>
</evidence>
<dbReference type="Proteomes" id="UP000000238">
    <property type="component" value="Chromosome"/>
</dbReference>
<dbReference type="EMBL" id="CP000155">
    <property type="protein sequence ID" value="ABC28239.1"/>
    <property type="molecule type" value="Genomic_DNA"/>
</dbReference>
<reference evidence="1 2" key="1">
    <citation type="journal article" date="2005" name="Nucleic Acids Res.">
        <title>Genomic blueprint of Hahella chejuensis, a marine microbe producing an algicidal agent.</title>
        <authorList>
            <person name="Jeong H."/>
            <person name="Yim J.H."/>
            <person name="Lee C."/>
            <person name="Choi S.-H."/>
            <person name="Park Y.K."/>
            <person name="Yoon S.H."/>
            <person name="Hur C.-G."/>
            <person name="Kang H.-Y."/>
            <person name="Kim D."/>
            <person name="Lee H.H."/>
            <person name="Park K.H."/>
            <person name="Park S.-H."/>
            <person name="Park H.-S."/>
            <person name="Lee H.K."/>
            <person name="Oh T.K."/>
            <person name="Kim J.F."/>
        </authorList>
    </citation>
    <scope>NUCLEOTIDE SEQUENCE [LARGE SCALE GENOMIC DNA]</scope>
    <source>
        <strain evidence="1 2">KCTC 2396</strain>
    </source>
</reference>
<gene>
    <name evidence="1" type="ordered locus">HCH_01376</name>
</gene>
<organism evidence="1 2">
    <name type="scientific">Hahella chejuensis (strain KCTC 2396)</name>
    <dbReference type="NCBI Taxonomy" id="349521"/>
    <lineage>
        <taxon>Bacteria</taxon>
        <taxon>Pseudomonadati</taxon>
        <taxon>Pseudomonadota</taxon>
        <taxon>Gammaproteobacteria</taxon>
        <taxon>Oceanospirillales</taxon>
        <taxon>Hahellaceae</taxon>
        <taxon>Hahella</taxon>
    </lineage>
</organism>
<sequence>MIYTDEKRILNPTGKPMTIWIEPWALEVEVPPGKTALFTADSETAGQFEVRIKDDTYTIYAWCGSSLKVTIDGEKVWDLDTLRVPELPEGVTVRNFVEMSFEGESGGV</sequence>
<dbReference type="AlphaFoldDB" id="Q2SM85"/>